<sequence>MSLENPTEKILIATEKKDENESQKSMSDGEIEDDDDVEDVKPNLNPINIPLRKLQKNFRARQSDSDDDEEEEGAIVERKTDKSSDDSKKMNARLVNGDEKYLQSVRKKIINELNEKDDGRRNDRYFNDRRNSGNFYQNRFNNNRFRPPPNDSFRRNNNHNSRPSLNERRENGKREIPLDVLEVRGRYRLLYFPKNIIKQTNTTPSISYAENPQSHHLKEDRKEKRNEKDKKKDKFSKDKRRSRSRKRNESKKRTKDSSKSKDETPKQEKPDINEKSPQKKEEIIIEKSSNDVEVKLTEENTEERTPELPPIEIDEMKKENEPECEIEEEQQEEKLKFEPIIIERKTIRKIERPKVNIFLEDSDEVDEFENANVITTLEVKSKWSSPEPEKIVEEDNDNNMIEIVPKSIENKFKEKITEIPEVVESPEKSPVTPMTESIFESSSISMSMSKSPTPMNSGKPVKNVCSFLSDIESEGYLSGFSLGSGLYSDDEDDDSKLTDNLELNTGSLFNKNPEPDTTIEDKEKKESNDDDSDSDESESSSSSESSSDSSSSSESEDESSDSSDDETTAIVSRFGGFGRFDATSIPMVTQIKPVLTQTIAGTASSETTVVQSRFQPHQSIIRPPQLVTNLTRPSLYPATPVIATPTTPMPFASPFGAGQFPVPFKIYSLKDAGNTGIIFPSSTPVTPIATPSSSSISVATVEKEKEKEKIKETEKEKDREREKRSEKRERERHRSRSYSRDRDRDRDRKRHKDDRRDSERRKTPPPKRRSPSPIKNRKHIDDKRDIKRRDSSPRHNSSHSSRSISRRSRRSRSRSPIRSSINLRPRTPPSRPRTPPPKLRRISPRRSHSRSPPAKHRRSSSPAHRNHHHSRLSPSPIYNKRNSPRRRYSPSPPIKDQTHLRRTPSRTPDDYDRFDRHSYSPSFRGKIDSPNGYKQPDSTISDTELERQQQFAAQNDYYSWNSSISQQHSPRRQNLDERIHRMLSDSPTSASVQQQQQMYAPDGSFSYQQIHDNHFPPPSSHNNYHQSLYYPDIYSENQSSFMPPSSIDSRYDHTHNNSFDDGFNAFPSPRYVNNSNLVEITQQKRERQRAGSNQVAVQVGNCLEIVPSSKIPTPPMQENNSMTKSKSLSPEEIKQQSERREQAKLRRKADRERKRMAKFLRKEKLRQEIQKYFDAGINIEDSDDETLIKLRPINVNAIAERGIIKKSNEKEAQAAATEKKEKRVLFTDGVHAGETSSDEENNTESEQTKKLRLKRKKIRKRRLNMLIKERKNASTNNELDILVQKQDQLIEAAPPDPPPNSPPPHLKQPQLKIITADMFAQFAVNHEPMYYHLHKLQAQQQEQQAAAANAYHHMPSRNNSNDRYRYNNKHQQPPPTSLHQQQQQSQYMQQQQRYCIPHKPLNSLDPRINQQRSIEKSFA</sequence>
<dbReference type="PANTHER" id="PTHR13428">
    <property type="entry name" value="INNER NUCLEAR MEMBRANE PROTEIN MAN1 LEM DOMAIN CONTAINING PROTEIN"/>
    <property type="match status" value="1"/>
</dbReference>
<feature type="region of interest" description="Disordered" evidence="1">
    <location>
        <begin position="682"/>
        <end position="941"/>
    </location>
</feature>
<feature type="compositionally biased region" description="Basic and acidic residues" evidence="1">
    <location>
        <begin position="75"/>
        <end position="89"/>
    </location>
</feature>
<feature type="region of interest" description="Disordered" evidence="1">
    <location>
        <begin position="118"/>
        <end position="171"/>
    </location>
</feature>
<dbReference type="EMBL" id="JADBJN010000003">
    <property type="protein sequence ID" value="KAG5674127.1"/>
    <property type="molecule type" value="Genomic_DNA"/>
</dbReference>
<evidence type="ECO:0000256" key="1">
    <source>
        <dbReference type="SAM" id="MobiDB-lite"/>
    </source>
</evidence>
<feature type="compositionally biased region" description="Basic and acidic residues" evidence="1">
    <location>
        <begin position="701"/>
        <end position="729"/>
    </location>
</feature>
<feature type="compositionally biased region" description="Acidic residues" evidence="1">
    <location>
        <begin position="528"/>
        <end position="538"/>
    </location>
</feature>
<feature type="compositionally biased region" description="Low complexity" evidence="1">
    <location>
        <begin position="816"/>
        <end position="825"/>
    </location>
</feature>
<feature type="compositionally biased region" description="Basic and acidic residues" evidence="1">
    <location>
        <begin position="216"/>
        <end position="236"/>
    </location>
</feature>
<feature type="compositionally biased region" description="Low complexity" evidence="1">
    <location>
        <begin position="441"/>
        <end position="457"/>
    </location>
</feature>
<feature type="compositionally biased region" description="Low complexity" evidence="1">
    <location>
        <begin position="539"/>
        <end position="553"/>
    </location>
</feature>
<feature type="compositionally biased region" description="Basic and acidic residues" evidence="1">
    <location>
        <begin position="779"/>
        <end position="793"/>
    </location>
</feature>
<feature type="compositionally biased region" description="Pro residues" evidence="1">
    <location>
        <begin position="826"/>
        <end position="837"/>
    </location>
</feature>
<feature type="region of interest" description="Disordered" evidence="1">
    <location>
        <begin position="479"/>
        <end position="566"/>
    </location>
</feature>
<dbReference type="GO" id="GO:0006998">
    <property type="term" value="P:nuclear envelope organization"/>
    <property type="evidence" value="ECO:0007669"/>
    <property type="project" value="TreeGrafter"/>
</dbReference>
<feature type="region of interest" description="Disordered" evidence="1">
    <location>
        <begin position="1"/>
        <end position="95"/>
    </location>
</feature>
<feature type="compositionally biased region" description="Polar residues" evidence="1">
    <location>
        <begin position="1116"/>
        <end position="1128"/>
    </location>
</feature>
<feature type="region of interest" description="Disordered" evidence="1">
    <location>
        <begin position="1231"/>
        <end position="1254"/>
    </location>
</feature>
<feature type="compositionally biased region" description="Basic residues" evidence="1">
    <location>
        <begin position="763"/>
        <end position="778"/>
    </location>
</feature>
<reference evidence="2" key="1">
    <citation type="submission" date="2021-03" db="EMBL/GenBank/DDBJ databases">
        <title>Chromosome level genome of the anhydrobiotic midge Polypedilum vanderplanki.</title>
        <authorList>
            <person name="Yoshida Y."/>
            <person name="Kikawada T."/>
            <person name="Gusev O."/>
        </authorList>
    </citation>
    <scope>NUCLEOTIDE SEQUENCE</scope>
    <source>
        <strain evidence="2">NIAS01</strain>
        <tissue evidence="2">Whole body or cell culture</tissue>
    </source>
</reference>
<feature type="compositionally biased region" description="Low complexity" evidence="1">
    <location>
        <begin position="1377"/>
        <end position="1392"/>
    </location>
</feature>
<feature type="compositionally biased region" description="Acidic residues" evidence="1">
    <location>
        <begin position="65"/>
        <end position="74"/>
    </location>
</feature>
<feature type="compositionally biased region" description="Basic and acidic residues" evidence="1">
    <location>
        <begin position="255"/>
        <end position="306"/>
    </location>
</feature>
<feature type="region of interest" description="Disordered" evidence="1">
    <location>
        <begin position="1107"/>
        <end position="1152"/>
    </location>
</feature>
<dbReference type="InterPro" id="IPR052277">
    <property type="entry name" value="INM_ESCRT-Associated"/>
</dbReference>
<feature type="compositionally biased region" description="Basic residues" evidence="1">
    <location>
        <begin position="237"/>
        <end position="254"/>
    </location>
</feature>
<feature type="region of interest" description="Disordered" evidence="1">
    <location>
        <begin position="1341"/>
        <end position="1419"/>
    </location>
</feature>
<feature type="region of interest" description="Disordered" evidence="1">
    <location>
        <begin position="441"/>
        <end position="462"/>
    </location>
</feature>
<feature type="compositionally biased region" description="Low complexity" evidence="1">
    <location>
        <begin position="682"/>
        <end position="700"/>
    </location>
</feature>
<evidence type="ECO:0000313" key="3">
    <source>
        <dbReference type="Proteomes" id="UP001107558"/>
    </source>
</evidence>
<feature type="compositionally biased region" description="Basic residues" evidence="1">
    <location>
        <begin position="804"/>
        <end position="815"/>
    </location>
</feature>
<feature type="compositionally biased region" description="Acidic residues" evidence="1">
    <location>
        <begin position="322"/>
        <end position="331"/>
    </location>
</feature>
<feature type="compositionally biased region" description="Acidic residues" evidence="1">
    <location>
        <begin position="29"/>
        <end position="38"/>
    </location>
</feature>
<dbReference type="Proteomes" id="UP001107558">
    <property type="component" value="Chromosome 3"/>
</dbReference>
<dbReference type="PANTHER" id="PTHR13428:SF12">
    <property type="entry name" value="INNER NUCLEAR MEMBRANE PROTEIN MAN1"/>
    <property type="match status" value="1"/>
</dbReference>
<feature type="compositionally biased region" description="Acidic residues" evidence="1">
    <location>
        <begin position="554"/>
        <end position="566"/>
    </location>
</feature>
<dbReference type="GO" id="GO:0031490">
    <property type="term" value="F:chromatin DNA binding"/>
    <property type="evidence" value="ECO:0007669"/>
    <property type="project" value="TreeGrafter"/>
</dbReference>
<organism evidence="2 3">
    <name type="scientific">Polypedilum vanderplanki</name>
    <name type="common">Sleeping chironomid midge</name>
    <dbReference type="NCBI Taxonomy" id="319348"/>
    <lineage>
        <taxon>Eukaryota</taxon>
        <taxon>Metazoa</taxon>
        <taxon>Ecdysozoa</taxon>
        <taxon>Arthropoda</taxon>
        <taxon>Hexapoda</taxon>
        <taxon>Insecta</taxon>
        <taxon>Pterygota</taxon>
        <taxon>Neoptera</taxon>
        <taxon>Endopterygota</taxon>
        <taxon>Diptera</taxon>
        <taxon>Nematocera</taxon>
        <taxon>Chironomoidea</taxon>
        <taxon>Chironomidae</taxon>
        <taxon>Chironominae</taxon>
        <taxon>Polypedilum</taxon>
        <taxon>Polypedilum</taxon>
    </lineage>
</organism>
<keyword evidence="3" id="KW-1185">Reference proteome</keyword>
<feature type="compositionally biased region" description="Polar residues" evidence="1">
    <location>
        <begin position="203"/>
        <end position="214"/>
    </location>
</feature>
<feature type="compositionally biased region" description="Low complexity" evidence="1">
    <location>
        <begin position="794"/>
        <end position="803"/>
    </location>
</feature>
<protein>
    <submittedName>
        <fullName evidence="2">Uncharacterized protein</fullName>
    </submittedName>
</protein>
<evidence type="ECO:0000313" key="2">
    <source>
        <dbReference type="EMBL" id="KAG5674127.1"/>
    </source>
</evidence>
<proteinExistence type="predicted"/>
<feature type="compositionally biased region" description="Basic and acidic residues" evidence="1">
    <location>
        <begin position="907"/>
        <end position="918"/>
    </location>
</feature>
<feature type="region of interest" description="Disordered" evidence="1">
    <location>
        <begin position="203"/>
        <end position="332"/>
    </location>
</feature>
<feature type="compositionally biased region" description="Basic residues" evidence="1">
    <location>
        <begin position="838"/>
        <end position="871"/>
    </location>
</feature>
<comment type="caution">
    <text evidence="2">The sequence shown here is derived from an EMBL/GenBank/DDBJ whole genome shotgun (WGS) entry which is preliminary data.</text>
</comment>
<feature type="compositionally biased region" description="Low complexity" evidence="1">
    <location>
        <begin position="1341"/>
        <end position="1359"/>
    </location>
</feature>
<feature type="compositionally biased region" description="Basic and acidic residues" evidence="1">
    <location>
        <begin position="118"/>
        <end position="131"/>
    </location>
</feature>
<dbReference type="OrthoDB" id="10637477at2759"/>
<accession>A0A9J6BW49</accession>
<name>A0A9J6BW49_POLVA</name>
<feature type="compositionally biased region" description="Basic and acidic residues" evidence="1">
    <location>
        <begin position="1129"/>
        <end position="1152"/>
    </location>
</feature>
<gene>
    <name evidence="2" type="ORF">PVAND_004112</name>
</gene>